<dbReference type="RefSeq" id="WP_337334514.1">
    <property type="nucleotide sequence ID" value="NZ_JBBDHC010000004.1"/>
</dbReference>
<evidence type="ECO:0000313" key="2">
    <source>
        <dbReference type="Proteomes" id="UP001364472"/>
    </source>
</evidence>
<accession>A0AAW9R485</accession>
<sequence>MSSSKYNKSATKDVRPFFEAATLEESLEATQIRLYEDQPFTDVTLFTVEAQDQSRLAIVVRPSITEAVLASASIARSKLVLAVTAVNPFLKRTDVVHRMTLKDDVPADIAIGSEVLERLGGGANVTIEVALCLATPLKKEAGKPFMPGHWLSKKTFELRPPKPTEDFDVEPLGDEGWKAMGYPAKTLYHVDYYAGFNEPVDKTRPIAKVRIHEDVHKKLAAENLPAMSRPMMAFLAAEIPCQLLAASLNEWKDAEAPEPRSPLEAFYKRLKRVEPQLTMTELSRWAGQPGMPRIRALLHADQESVRKVVEA</sequence>
<protein>
    <submittedName>
        <fullName evidence="1">Uncharacterized protein</fullName>
    </submittedName>
</protein>
<dbReference type="EMBL" id="JBBDHC010000004">
    <property type="protein sequence ID" value="MEJ1248794.1"/>
    <property type="molecule type" value="Genomic_DNA"/>
</dbReference>
<keyword evidence="2" id="KW-1185">Reference proteome</keyword>
<comment type="caution">
    <text evidence="1">The sequence shown here is derived from an EMBL/GenBank/DDBJ whole genome shotgun (WGS) entry which is preliminary data.</text>
</comment>
<reference evidence="1 2" key="1">
    <citation type="journal article" date="2016" name="Antonie Van Leeuwenhoek">
        <title>Denitratimonas tolerans gen. nov., sp. nov., a denitrifying bacterium isolated from a bioreactor for tannery wastewater treatment.</title>
        <authorList>
            <person name="Han S.I."/>
            <person name="Kim J.O."/>
            <person name="Lee Y.R."/>
            <person name="Ekpeghere K.I."/>
            <person name="Koh S.C."/>
            <person name="Whang K.S."/>
        </authorList>
    </citation>
    <scope>NUCLEOTIDE SEQUENCE [LARGE SCALE GENOMIC DNA]</scope>
    <source>
        <strain evidence="1 2">KACC 17565</strain>
    </source>
</reference>
<proteinExistence type="predicted"/>
<evidence type="ECO:0000313" key="1">
    <source>
        <dbReference type="EMBL" id="MEJ1248794.1"/>
    </source>
</evidence>
<dbReference type="Proteomes" id="UP001364472">
    <property type="component" value="Unassembled WGS sequence"/>
</dbReference>
<gene>
    <name evidence="1" type="ORF">WB794_03770</name>
</gene>
<dbReference type="AlphaFoldDB" id="A0AAW9R485"/>
<name>A0AAW9R485_9GAMM</name>
<organism evidence="1 2">
    <name type="scientific">Denitratimonas tolerans</name>
    <dbReference type="NCBI Taxonomy" id="1338420"/>
    <lineage>
        <taxon>Bacteria</taxon>
        <taxon>Pseudomonadati</taxon>
        <taxon>Pseudomonadota</taxon>
        <taxon>Gammaproteobacteria</taxon>
        <taxon>Lysobacterales</taxon>
        <taxon>Lysobacteraceae</taxon>
        <taxon>Denitratimonas</taxon>
    </lineage>
</organism>